<dbReference type="InterPro" id="IPR015590">
    <property type="entry name" value="Aldehyde_DH_dom"/>
</dbReference>
<dbReference type="InterPro" id="IPR044148">
    <property type="entry name" value="ALDH_GabD1-like"/>
</dbReference>
<dbReference type="InterPro" id="IPR016162">
    <property type="entry name" value="Ald_DH_N"/>
</dbReference>
<dbReference type="PANTHER" id="PTHR43217:SF2">
    <property type="entry name" value="SUCCINATE-SEMIALDEHYDE DEHYDROGENASE [NADP(+)]"/>
    <property type="match status" value="1"/>
</dbReference>
<evidence type="ECO:0000256" key="1">
    <source>
        <dbReference type="ARBA" id="ARBA00009986"/>
    </source>
</evidence>
<dbReference type="GO" id="GO:0004030">
    <property type="term" value="F:aldehyde dehydrogenase [NAD(P)+] activity"/>
    <property type="evidence" value="ECO:0007669"/>
    <property type="project" value="InterPro"/>
</dbReference>
<evidence type="ECO:0000259" key="4">
    <source>
        <dbReference type="Pfam" id="PF00171"/>
    </source>
</evidence>
<dbReference type="EMBL" id="CP165735">
    <property type="protein sequence ID" value="XDV71482.1"/>
    <property type="molecule type" value="Genomic_DNA"/>
</dbReference>
<dbReference type="Gene3D" id="3.40.309.10">
    <property type="entry name" value="Aldehyde Dehydrogenase, Chain A, domain 2"/>
    <property type="match status" value="1"/>
</dbReference>
<keyword evidence="3" id="KW-0560">Oxidoreductase</keyword>
<dbReference type="RefSeq" id="WP_369745538.1">
    <property type="nucleotide sequence ID" value="NZ_CP165735.1"/>
</dbReference>
<dbReference type="FunFam" id="3.40.309.10:FF:000009">
    <property type="entry name" value="Aldehyde dehydrogenase A"/>
    <property type="match status" value="1"/>
</dbReference>
<gene>
    <name evidence="5" type="ORF">ABQM86_21415</name>
</gene>
<organism evidence="5">
    <name type="scientific">Paenarthrobacter sp. AMU7</name>
    <dbReference type="NCBI Taxonomy" id="3162492"/>
    <lineage>
        <taxon>Bacteria</taxon>
        <taxon>Bacillati</taxon>
        <taxon>Actinomycetota</taxon>
        <taxon>Actinomycetes</taxon>
        <taxon>Micrococcales</taxon>
        <taxon>Micrococcaceae</taxon>
        <taxon>Paenarthrobacter</taxon>
    </lineage>
</organism>
<evidence type="ECO:0000256" key="2">
    <source>
        <dbReference type="ARBA" id="ARBA00022857"/>
    </source>
</evidence>
<evidence type="ECO:0000313" key="5">
    <source>
        <dbReference type="EMBL" id="XDV71482.1"/>
    </source>
</evidence>
<comment type="similarity">
    <text evidence="1">Belongs to the aldehyde dehydrogenase family.</text>
</comment>
<dbReference type="GO" id="GO:0004777">
    <property type="term" value="F:succinate-semialdehyde dehydrogenase (NAD+) activity"/>
    <property type="evidence" value="ECO:0007669"/>
    <property type="project" value="TreeGrafter"/>
</dbReference>
<dbReference type="Pfam" id="PF00171">
    <property type="entry name" value="Aldedh"/>
    <property type="match status" value="1"/>
</dbReference>
<protein>
    <submittedName>
        <fullName evidence="5">NAD-dependent succinate-semialdehyde dehydrogenase</fullName>
    </submittedName>
</protein>
<sequence>MNLYTVTNPATGNIEGYYPTATKARIEEALSAAEGSFEVLRGMSPGARSELLTRVADLHEARRKDLAEIVTREMGKPISQALAEVDIVVSIYRYYADNGPDFLQDEPIAMSDGGKATVRKEGIGPLLGIMPWNFPYYQAARFVAPNLMLGNPILLKPAPQCPESALAMQAIFDDAGAPSGSYATLLATNPQIEKVIADSRVHGVSLTGSERAGAAVAEAAGRNLKKVVLELGGSDPFIVLEDVDLETVVQRAVAGRMVNGGQACNAAKRFVVMESVYEGFVRAFCQALAAIAPGDPTAPGTYLGPLSSHAAADQLQAQLDAAVAEGATLLLSGGKVAADSAYFRPAVIGRVTRDMDAYGQEFFGPVAMVFKAATESEAVAIANDTAFGLGASVHSGNTDRAARIGELLAAGMVRINECGGTAAELPFGGVKRSGIGRELGRYGMDEFVNKKLLTLKD</sequence>
<feature type="domain" description="Aldehyde dehydrogenase" evidence="4">
    <location>
        <begin position="4"/>
        <end position="451"/>
    </location>
</feature>
<accession>A0AB39YSF9</accession>
<dbReference type="AlphaFoldDB" id="A0AB39YSF9"/>
<dbReference type="Gene3D" id="3.40.605.10">
    <property type="entry name" value="Aldehyde Dehydrogenase, Chain A, domain 1"/>
    <property type="match status" value="1"/>
</dbReference>
<evidence type="ECO:0000256" key="3">
    <source>
        <dbReference type="ARBA" id="ARBA00023002"/>
    </source>
</evidence>
<dbReference type="FunFam" id="3.40.605.10:FF:000012">
    <property type="entry name" value="NAD-dependent succinate-semialdehyde dehydrogenase"/>
    <property type="match status" value="1"/>
</dbReference>
<dbReference type="InterPro" id="IPR016161">
    <property type="entry name" value="Ald_DH/histidinol_DH"/>
</dbReference>
<dbReference type="PANTHER" id="PTHR43217">
    <property type="entry name" value="SUCCINATE SEMIALDEHYDE DEHYDROGENASE [NAD(P)+] SAD"/>
    <property type="match status" value="1"/>
</dbReference>
<dbReference type="CDD" id="cd07100">
    <property type="entry name" value="ALDH_SSADH1_GabD1"/>
    <property type="match status" value="1"/>
</dbReference>
<reference evidence="5" key="1">
    <citation type="submission" date="2024-07" db="EMBL/GenBank/DDBJ databases">
        <authorList>
            <person name="Li J."/>
            <person name="Wei H."/>
            <person name="Ma J."/>
        </authorList>
    </citation>
    <scope>NUCLEOTIDE SEQUENCE</scope>
    <source>
        <strain evidence="5">AMU7</strain>
    </source>
</reference>
<dbReference type="SUPFAM" id="SSF53720">
    <property type="entry name" value="ALDH-like"/>
    <property type="match status" value="1"/>
</dbReference>
<keyword evidence="2" id="KW-0521">NADP</keyword>
<dbReference type="InterPro" id="IPR016163">
    <property type="entry name" value="Ald_DH_C"/>
</dbReference>
<name>A0AB39YSF9_9MICC</name>
<proteinExistence type="inferred from homology"/>
<dbReference type="InterPro" id="IPR047110">
    <property type="entry name" value="GABD/Sad-like"/>
</dbReference>